<dbReference type="InterPro" id="IPR044851">
    <property type="entry name" value="Wax_synthase"/>
</dbReference>
<keyword evidence="8" id="KW-0012">Acyltransferase</keyword>
<keyword evidence="7 9" id="KW-0472">Membrane</keyword>
<keyword evidence="3" id="KW-0808">Transferase</keyword>
<evidence type="ECO:0000256" key="7">
    <source>
        <dbReference type="ARBA" id="ARBA00023136"/>
    </source>
</evidence>
<sequence>MLVATCKWGGNCGIRHHRLDLQVTILDRLLCDCVRRQNSTKVSYHSRASNHFADELAKRGRNRFGSMKLCFFVSLGFWVPLCFFFLWLDLAWPYVGPLSSNPSISLAVFLAVASLPIKLQQNLPPNGQNKKHPSLKKPKNGSPMLVYAIKGLVLAIVVYTDTNYWEHIHPKMLLFSTCVHFYLLTEMTLVLISTLTGALLGLELEPTFNEPYLSTSLQNFWGQRWNHVTSNILRLSVHQPTKKMFTRILGSRWATPSAIVATFFLSGVVHDLMFYHLVRVKPTGEMTCFFLLHGMWIVVEIELKKTFNKLDFPWLISVFLTLGFLFVTSSWLLFAPLKRCKAYARALDEYVALAALFHVGL</sequence>
<dbReference type="PANTHER" id="PTHR31595:SF40">
    <property type="entry name" value="WAX SYNTHASE DOMAIN-CONTAINING PROTEIN"/>
    <property type="match status" value="1"/>
</dbReference>
<evidence type="ECO:0000313" key="12">
    <source>
        <dbReference type="Proteomes" id="UP001281410"/>
    </source>
</evidence>
<name>A0AAE0ED09_9ROSI</name>
<evidence type="ECO:0000256" key="4">
    <source>
        <dbReference type="ARBA" id="ARBA00022692"/>
    </source>
</evidence>
<evidence type="ECO:0000256" key="9">
    <source>
        <dbReference type="SAM" id="Phobius"/>
    </source>
</evidence>
<dbReference type="Pfam" id="PF13813">
    <property type="entry name" value="MBOAT_2"/>
    <property type="match status" value="1"/>
</dbReference>
<evidence type="ECO:0000313" key="11">
    <source>
        <dbReference type="EMBL" id="KAK3223883.1"/>
    </source>
</evidence>
<keyword evidence="12" id="KW-1185">Reference proteome</keyword>
<accession>A0AAE0ED09</accession>
<dbReference type="GO" id="GO:0016020">
    <property type="term" value="C:membrane"/>
    <property type="evidence" value="ECO:0007669"/>
    <property type="project" value="UniProtKB-SubCell"/>
</dbReference>
<comment type="caution">
    <text evidence="11">The sequence shown here is derived from an EMBL/GenBank/DDBJ whole genome shotgun (WGS) entry which is preliminary data.</text>
</comment>
<keyword evidence="6" id="KW-0443">Lipid metabolism</keyword>
<feature type="transmembrane region" description="Helical" evidence="9">
    <location>
        <begin position="253"/>
        <end position="277"/>
    </location>
</feature>
<dbReference type="AlphaFoldDB" id="A0AAE0ED09"/>
<feature type="domain" description="Wax synthase" evidence="10">
    <location>
        <begin position="205"/>
        <end position="291"/>
    </location>
</feature>
<feature type="transmembrane region" description="Helical" evidence="9">
    <location>
        <begin position="179"/>
        <end position="202"/>
    </location>
</feature>
<feature type="transmembrane region" description="Helical" evidence="9">
    <location>
        <begin position="140"/>
        <end position="159"/>
    </location>
</feature>
<keyword evidence="5 9" id="KW-1133">Transmembrane helix</keyword>
<protein>
    <recommendedName>
        <fullName evidence="10">Wax synthase domain-containing protein</fullName>
    </recommendedName>
</protein>
<evidence type="ECO:0000256" key="3">
    <source>
        <dbReference type="ARBA" id="ARBA00022679"/>
    </source>
</evidence>
<dbReference type="Proteomes" id="UP001281410">
    <property type="component" value="Unassembled WGS sequence"/>
</dbReference>
<dbReference type="GO" id="GO:0008374">
    <property type="term" value="F:O-acyltransferase activity"/>
    <property type="evidence" value="ECO:0007669"/>
    <property type="project" value="InterPro"/>
</dbReference>
<comment type="similarity">
    <text evidence="2">Belongs to the wax synthase family.</text>
</comment>
<dbReference type="InterPro" id="IPR032805">
    <property type="entry name" value="Wax_synthase_dom"/>
</dbReference>
<dbReference type="PANTHER" id="PTHR31595">
    <property type="entry name" value="LONG-CHAIN-ALCOHOL O-FATTY-ACYLTRANSFERASE 3-RELATED"/>
    <property type="match status" value="1"/>
</dbReference>
<evidence type="ECO:0000256" key="1">
    <source>
        <dbReference type="ARBA" id="ARBA00004141"/>
    </source>
</evidence>
<proteinExistence type="inferred from homology"/>
<evidence type="ECO:0000256" key="2">
    <source>
        <dbReference type="ARBA" id="ARBA00007282"/>
    </source>
</evidence>
<evidence type="ECO:0000256" key="8">
    <source>
        <dbReference type="ARBA" id="ARBA00023315"/>
    </source>
</evidence>
<organism evidence="11 12">
    <name type="scientific">Dipteronia sinensis</name>
    <dbReference type="NCBI Taxonomy" id="43782"/>
    <lineage>
        <taxon>Eukaryota</taxon>
        <taxon>Viridiplantae</taxon>
        <taxon>Streptophyta</taxon>
        <taxon>Embryophyta</taxon>
        <taxon>Tracheophyta</taxon>
        <taxon>Spermatophyta</taxon>
        <taxon>Magnoliopsida</taxon>
        <taxon>eudicotyledons</taxon>
        <taxon>Gunneridae</taxon>
        <taxon>Pentapetalae</taxon>
        <taxon>rosids</taxon>
        <taxon>malvids</taxon>
        <taxon>Sapindales</taxon>
        <taxon>Sapindaceae</taxon>
        <taxon>Hippocastanoideae</taxon>
        <taxon>Acereae</taxon>
        <taxon>Dipteronia</taxon>
    </lineage>
</organism>
<evidence type="ECO:0000256" key="5">
    <source>
        <dbReference type="ARBA" id="ARBA00022989"/>
    </source>
</evidence>
<keyword evidence="4 9" id="KW-0812">Transmembrane</keyword>
<dbReference type="EMBL" id="JANJYJ010000003">
    <property type="protein sequence ID" value="KAK3223883.1"/>
    <property type="molecule type" value="Genomic_DNA"/>
</dbReference>
<evidence type="ECO:0000256" key="6">
    <source>
        <dbReference type="ARBA" id="ARBA00023098"/>
    </source>
</evidence>
<comment type="subcellular location">
    <subcellularLocation>
        <location evidence="1">Membrane</location>
        <topology evidence="1">Multi-pass membrane protein</topology>
    </subcellularLocation>
</comment>
<feature type="transmembrane region" description="Helical" evidence="9">
    <location>
        <begin position="69"/>
        <end position="88"/>
    </location>
</feature>
<feature type="transmembrane region" description="Helical" evidence="9">
    <location>
        <begin position="312"/>
        <end position="335"/>
    </location>
</feature>
<reference evidence="11" key="1">
    <citation type="journal article" date="2023" name="Plant J.">
        <title>Genome sequences and population genomics provide insights into the demographic history, inbreeding, and mutation load of two 'living fossil' tree species of Dipteronia.</title>
        <authorList>
            <person name="Feng Y."/>
            <person name="Comes H.P."/>
            <person name="Chen J."/>
            <person name="Zhu S."/>
            <person name="Lu R."/>
            <person name="Zhang X."/>
            <person name="Li P."/>
            <person name="Qiu J."/>
            <person name="Olsen K.M."/>
            <person name="Qiu Y."/>
        </authorList>
    </citation>
    <scope>NUCLEOTIDE SEQUENCE</scope>
    <source>
        <strain evidence="11">NBL</strain>
    </source>
</reference>
<evidence type="ECO:0000259" key="10">
    <source>
        <dbReference type="Pfam" id="PF13813"/>
    </source>
</evidence>
<dbReference type="GO" id="GO:0006629">
    <property type="term" value="P:lipid metabolic process"/>
    <property type="evidence" value="ECO:0007669"/>
    <property type="project" value="UniProtKB-KW"/>
</dbReference>
<gene>
    <name evidence="11" type="ORF">Dsin_010908</name>
</gene>